<dbReference type="InterPro" id="IPR002047">
    <property type="entry name" value="Adipokinetic_hormone_CS"/>
</dbReference>
<organism evidence="10">
    <name type="scientific">Lygus hesperus</name>
    <name type="common">Western plant bug</name>
    <dbReference type="NCBI Taxonomy" id="30085"/>
    <lineage>
        <taxon>Eukaryota</taxon>
        <taxon>Metazoa</taxon>
        <taxon>Ecdysozoa</taxon>
        <taxon>Arthropoda</taxon>
        <taxon>Hexapoda</taxon>
        <taxon>Insecta</taxon>
        <taxon>Pterygota</taxon>
        <taxon>Neoptera</taxon>
        <taxon>Paraneoptera</taxon>
        <taxon>Hemiptera</taxon>
        <taxon>Heteroptera</taxon>
        <taxon>Panheteroptera</taxon>
        <taxon>Cimicomorpha</taxon>
        <taxon>Miridae</taxon>
        <taxon>Mirini</taxon>
        <taxon>Lygus</taxon>
    </lineage>
</organism>
<keyword evidence="7" id="KW-0873">Pyrrolidone carboxylic acid</keyword>
<keyword evidence="4" id="KW-0372">Hormone</keyword>
<comment type="similarity">
    <text evidence="2">Belongs to the AKH/HRTH/RPCH family.</text>
</comment>
<dbReference type="AlphaFoldDB" id="A0A7U0Q6Q7"/>
<evidence type="ECO:0000256" key="6">
    <source>
        <dbReference type="ARBA" id="ARBA00022815"/>
    </source>
</evidence>
<dbReference type="Pfam" id="PF06377">
    <property type="entry name" value="Adipokin_hormo"/>
    <property type="match status" value="1"/>
</dbReference>
<evidence type="ECO:0000256" key="8">
    <source>
        <dbReference type="ARBA" id="ARBA00023320"/>
    </source>
</evidence>
<evidence type="ECO:0000256" key="9">
    <source>
        <dbReference type="SAM" id="SignalP"/>
    </source>
</evidence>
<comment type="subcellular location">
    <subcellularLocation>
        <location evidence="1">Secreted</location>
    </subcellularLocation>
</comment>
<proteinExistence type="evidence at transcript level"/>
<evidence type="ECO:0000256" key="5">
    <source>
        <dbReference type="ARBA" id="ARBA00022729"/>
    </source>
</evidence>
<protein>
    <submittedName>
        <fullName evidence="10">Adipokinetic hormone 2</fullName>
    </submittedName>
</protein>
<dbReference type="GO" id="GO:0007218">
    <property type="term" value="P:neuropeptide signaling pathway"/>
    <property type="evidence" value="ECO:0007669"/>
    <property type="project" value="UniProtKB-KW"/>
</dbReference>
<feature type="chain" id="PRO_5031303703" evidence="9">
    <location>
        <begin position="21"/>
        <end position="71"/>
    </location>
</feature>
<dbReference type="PROSITE" id="PS00256">
    <property type="entry name" value="AKH"/>
    <property type="match status" value="1"/>
</dbReference>
<name>A0A7U0Q6Q7_LYGHE</name>
<feature type="signal peptide" evidence="9">
    <location>
        <begin position="1"/>
        <end position="20"/>
    </location>
</feature>
<keyword evidence="5 9" id="KW-0732">Signal</keyword>
<accession>A0A7U0Q6Q7</accession>
<evidence type="ECO:0000313" key="10">
    <source>
        <dbReference type="EMBL" id="QQW38902.1"/>
    </source>
</evidence>
<evidence type="ECO:0000256" key="3">
    <source>
        <dbReference type="ARBA" id="ARBA00022525"/>
    </source>
</evidence>
<dbReference type="EMBL" id="MT895867">
    <property type="protein sequence ID" value="QQW38902.1"/>
    <property type="molecule type" value="mRNA"/>
</dbReference>
<keyword evidence="3" id="KW-0964">Secreted</keyword>
<reference evidence="10" key="2">
    <citation type="submission" date="2020-08" db="EMBL/GenBank/DDBJ databases">
        <authorList>
            <person name="Hull J."/>
            <person name="Gross R."/>
        </authorList>
    </citation>
    <scope>NUCLEOTIDE SEQUENCE</scope>
    <source>
        <tissue evidence="10">Mixed sex 7-day-old adult head</tissue>
    </source>
</reference>
<reference evidence="10" key="1">
    <citation type="journal article" date="2020" name="Gen. Comp. Endocrinol.">
        <title>Filling in the gaps: A reevaluation of the Lygus hesperus peptidome using an expanded de novo assembled transcriptome and molecular cloning.</title>
        <authorList>
            <person name="Joe Hull J."/>
            <person name="Gross R.J."/>
            <person name="Brent C.S."/>
            <person name="Christie A.E."/>
        </authorList>
    </citation>
    <scope>NUCLEOTIDE SEQUENCE</scope>
    <source>
        <tissue evidence="10">Mixed sex 7-day-old adult head</tissue>
    </source>
</reference>
<evidence type="ECO:0000256" key="4">
    <source>
        <dbReference type="ARBA" id="ARBA00022702"/>
    </source>
</evidence>
<evidence type="ECO:0000256" key="2">
    <source>
        <dbReference type="ARBA" id="ARBA00006145"/>
    </source>
</evidence>
<evidence type="ECO:0000256" key="1">
    <source>
        <dbReference type="ARBA" id="ARBA00004613"/>
    </source>
</evidence>
<dbReference type="GO" id="GO:0005179">
    <property type="term" value="F:hormone activity"/>
    <property type="evidence" value="ECO:0007669"/>
    <property type="project" value="UniProtKB-KW"/>
</dbReference>
<dbReference type="GO" id="GO:0005576">
    <property type="term" value="C:extracellular region"/>
    <property type="evidence" value="ECO:0007669"/>
    <property type="project" value="UniProtKB-SubCell"/>
</dbReference>
<sequence length="71" mass="8204">MLRKLMIILVAAVMMNSVYCQLTYSPGWGKRSHIPEHCQHNVETLVDLYKYLEREIQKGIECSRVSGYQGS</sequence>
<dbReference type="InterPro" id="IPR010475">
    <property type="entry name" value="AKH/RPCH_hormone"/>
</dbReference>
<evidence type="ECO:0000256" key="7">
    <source>
        <dbReference type="ARBA" id="ARBA00023283"/>
    </source>
</evidence>
<keyword evidence="6" id="KW-0027">Amidation</keyword>
<keyword evidence="8" id="KW-0527">Neuropeptide</keyword>